<dbReference type="Pfam" id="PF01569">
    <property type="entry name" value="PAP2"/>
    <property type="match status" value="1"/>
</dbReference>
<gene>
    <name evidence="2" type="ORF">QTN47_18545</name>
</gene>
<dbReference type="SUPFAM" id="SSF48317">
    <property type="entry name" value="Acid phosphatase/Vanadium-dependent haloperoxidase"/>
    <property type="match status" value="1"/>
</dbReference>
<dbReference type="PANTHER" id="PTHR34599">
    <property type="entry name" value="PEROXIDASE-RELATED"/>
    <property type="match status" value="1"/>
</dbReference>
<protein>
    <submittedName>
        <fullName evidence="2">Vanadium-dependent haloperoxidase</fullName>
        <ecNumber evidence="2">1.11.1.-</ecNumber>
    </submittedName>
</protein>
<keyword evidence="2" id="KW-0575">Peroxidase</keyword>
<organism evidence="2 3">
    <name type="scientific">Danxiaibacter flavus</name>
    <dbReference type="NCBI Taxonomy" id="3049108"/>
    <lineage>
        <taxon>Bacteria</taxon>
        <taxon>Pseudomonadati</taxon>
        <taxon>Bacteroidota</taxon>
        <taxon>Chitinophagia</taxon>
        <taxon>Chitinophagales</taxon>
        <taxon>Chitinophagaceae</taxon>
        <taxon>Danxiaibacter</taxon>
    </lineage>
</organism>
<dbReference type="Proteomes" id="UP001560573">
    <property type="component" value="Unassembled WGS sequence"/>
</dbReference>
<keyword evidence="2" id="KW-0560">Oxidoreductase</keyword>
<dbReference type="InterPro" id="IPR052559">
    <property type="entry name" value="V-haloperoxidase"/>
</dbReference>
<dbReference type="PANTHER" id="PTHR34599:SF2">
    <property type="entry name" value="TRAF-TYPE DOMAIN-CONTAINING PROTEIN"/>
    <property type="match status" value="1"/>
</dbReference>
<keyword evidence="3" id="KW-1185">Reference proteome</keyword>
<dbReference type="CDD" id="cd03398">
    <property type="entry name" value="PAP2_haloperoxidase"/>
    <property type="match status" value="1"/>
</dbReference>
<reference evidence="2 3" key="1">
    <citation type="submission" date="2023-07" db="EMBL/GenBank/DDBJ databases">
        <authorList>
            <person name="Lian W.-H."/>
        </authorList>
    </citation>
    <scope>NUCLEOTIDE SEQUENCE [LARGE SCALE GENOMIC DNA]</scope>
    <source>
        <strain evidence="2 3">SYSU DXS3180</strain>
    </source>
</reference>
<name>A0ABV3ZHZ9_9BACT</name>
<dbReference type="InterPro" id="IPR036938">
    <property type="entry name" value="PAP2/HPO_sf"/>
</dbReference>
<evidence type="ECO:0000313" key="2">
    <source>
        <dbReference type="EMBL" id="MEX6689514.1"/>
    </source>
</evidence>
<dbReference type="EMBL" id="JAULBC010000006">
    <property type="protein sequence ID" value="MEX6689514.1"/>
    <property type="molecule type" value="Genomic_DNA"/>
</dbReference>
<dbReference type="PROSITE" id="PS51257">
    <property type="entry name" value="PROKAR_LIPOPROTEIN"/>
    <property type="match status" value="1"/>
</dbReference>
<dbReference type="Gene3D" id="1.10.606.20">
    <property type="match status" value="1"/>
</dbReference>
<feature type="domain" description="Phosphatidic acid phosphatase type 2/haloperoxidase" evidence="1">
    <location>
        <begin position="308"/>
        <end position="420"/>
    </location>
</feature>
<accession>A0ABV3ZHZ9</accession>
<comment type="caution">
    <text evidence="2">The sequence shown here is derived from an EMBL/GenBank/DDBJ whole genome shotgun (WGS) entry which is preliminary data.</text>
</comment>
<dbReference type="GO" id="GO:0004601">
    <property type="term" value="F:peroxidase activity"/>
    <property type="evidence" value="ECO:0007669"/>
    <property type="project" value="UniProtKB-KW"/>
</dbReference>
<evidence type="ECO:0000259" key="1">
    <source>
        <dbReference type="Pfam" id="PF01569"/>
    </source>
</evidence>
<sequence>MKKSVKTIVGLLCSLMLICSCKPQKKETKLSEADILHQNQDLLTEVIIYDVFSPPVASRIYTYSSLASYEAIRFAKEGSASIAEKLHGFGKMPQPEAGKKYNYTLAATKAFFTVVRNVKVFSVDSLKTYEESVYNYFKENSDDSTYQRSVAFGESVAQSILARAKTDGYIDSRGKPKYLGSTDPGKWRPTPPDYLDGVEWCWNTMKPMLMDSAAQFTPPGPPTFSKDTTSQFYKNAKEVYTINTTLTEEQKTIARYWDDNPFVIEHSGHLMFGKKKITPGGHWMGIAAIAAKQTNADPVKIAKGYALTAIALYDAFIACWDEKYRSSVVRPVTVINEWMDKTFSPFLQTPPFPEYPSGHSSITAAASTVLASMYGENFSFQDTSDLRYIGMQRHFNSFQEAAAEASISRVYGGIHYRNSVDDGAAQGKKVGALIVDRILKK</sequence>
<proteinExistence type="predicted"/>
<dbReference type="RefSeq" id="WP_369330921.1">
    <property type="nucleotide sequence ID" value="NZ_JAULBC010000006.1"/>
</dbReference>
<dbReference type="EC" id="1.11.1.-" evidence="2"/>
<dbReference type="InterPro" id="IPR000326">
    <property type="entry name" value="PAP2/HPO"/>
</dbReference>
<evidence type="ECO:0000313" key="3">
    <source>
        <dbReference type="Proteomes" id="UP001560573"/>
    </source>
</evidence>